<proteinExistence type="inferred from homology"/>
<comment type="similarity">
    <text evidence="2 11 13">Belongs to the TonB-dependent receptor family.</text>
</comment>
<dbReference type="CDD" id="cd01347">
    <property type="entry name" value="ligand_gated_channel"/>
    <property type="match status" value="1"/>
</dbReference>
<keyword evidence="10 11" id="KW-0998">Cell outer membrane</keyword>
<evidence type="ECO:0000256" key="14">
    <source>
        <dbReference type="SAM" id="SignalP"/>
    </source>
</evidence>
<name>A0A930G1N0_9RHOO</name>
<evidence type="ECO:0000256" key="10">
    <source>
        <dbReference type="ARBA" id="ARBA00023237"/>
    </source>
</evidence>
<keyword evidence="6 14" id="KW-0732">Signal</keyword>
<evidence type="ECO:0000256" key="2">
    <source>
        <dbReference type="ARBA" id="ARBA00009810"/>
    </source>
</evidence>
<dbReference type="PANTHER" id="PTHR30069">
    <property type="entry name" value="TONB-DEPENDENT OUTER MEMBRANE RECEPTOR"/>
    <property type="match status" value="1"/>
</dbReference>
<dbReference type="InterPro" id="IPR010917">
    <property type="entry name" value="TonB_rcpt_CS"/>
</dbReference>
<organism evidence="17 18">
    <name type="scientific">Dechloromonas agitata</name>
    <dbReference type="NCBI Taxonomy" id="73030"/>
    <lineage>
        <taxon>Bacteria</taxon>
        <taxon>Pseudomonadati</taxon>
        <taxon>Pseudomonadota</taxon>
        <taxon>Betaproteobacteria</taxon>
        <taxon>Rhodocyclales</taxon>
        <taxon>Azonexaceae</taxon>
        <taxon>Dechloromonas</taxon>
    </lineage>
</organism>
<sequence>MPFRLTIAAIANLLAIGPVLATEPVFELGTIQVTGQRTQLGEIGEEQVASVVTRKDMLTHNRENVADAVNLLPGVSVTNGTRNEKMINVRGFDVRQVPLYIDGIPVYVPYDGYVDFGRFSTFDLAAIQVVKGFSSVAYGPNAIGGVINLISRKPHEHLEGDALVGFGSGSEKKAAVNVGTNQGMWYMQAGLSYSDANYFPMSSDYSPTASENGGHRDNASRTDSRVSLKLGLTPNATDEYALSYVKQDGEKGQPPSTIAADARYWQWPQWDKESVYFLSKTALGQHETLKTRLYVDTLKNELASYTNNNYNVLKTSGSGSVSTGRSFYDDRATGGSVELESTRISNNTLRLVTHYRADHHKETDAANALGAEFKDNLFSLSAEDNIQLAEKWLLSIGYAHHELRPEMVYKSPANGGSYPLPDKQKADNGQVGLFYDFAPNTRFYATIAQKTRLPTLKDRYSGKMGTYEANANLQPEESINYEIGYQGSPWVGAKAEAALFYSEISDKIQSVFVSTVASKCSTTAKCQMRNVGEVHTTGVELSLSTPLTRWLDVGTNFTYLDMRNVSDPATRLTQVPDKKFIAYAIAKPMPQVDVIPYIEYNTGRWASNTVRLDGYTLINLKAVYRPRQKLSLEAGVTNLTDKNYELDSGFPNPGRMWFANASYRF</sequence>
<evidence type="ECO:0000313" key="17">
    <source>
        <dbReference type="EMBL" id="MBF1164958.1"/>
    </source>
</evidence>
<evidence type="ECO:0000313" key="18">
    <source>
        <dbReference type="Proteomes" id="UP000718593"/>
    </source>
</evidence>
<evidence type="ECO:0000256" key="6">
    <source>
        <dbReference type="ARBA" id="ARBA00022729"/>
    </source>
</evidence>
<evidence type="ECO:0000256" key="4">
    <source>
        <dbReference type="ARBA" id="ARBA00022452"/>
    </source>
</evidence>
<dbReference type="AlphaFoldDB" id="A0A930G1N0"/>
<feature type="signal peptide" evidence="14">
    <location>
        <begin position="1"/>
        <end position="21"/>
    </location>
</feature>
<dbReference type="GO" id="GO:0044718">
    <property type="term" value="P:siderophore transmembrane transport"/>
    <property type="evidence" value="ECO:0007669"/>
    <property type="project" value="TreeGrafter"/>
</dbReference>
<dbReference type="SUPFAM" id="SSF56935">
    <property type="entry name" value="Porins"/>
    <property type="match status" value="1"/>
</dbReference>
<reference evidence="17" key="1">
    <citation type="submission" date="2020-04" db="EMBL/GenBank/DDBJ databases">
        <title>Deep metagenomics examines the oral microbiome during advanced dental caries in children, revealing novel taxa and co-occurrences with host molecules.</title>
        <authorList>
            <person name="Baker J.L."/>
            <person name="Morton J.T."/>
            <person name="Dinis M."/>
            <person name="Alvarez R."/>
            <person name="Tran N.C."/>
            <person name="Knight R."/>
            <person name="Edlund A."/>
        </authorList>
    </citation>
    <scope>NUCLEOTIDE SEQUENCE</scope>
    <source>
        <strain evidence="17">JCVI_32_bin.24</strain>
    </source>
</reference>
<evidence type="ECO:0000256" key="12">
    <source>
        <dbReference type="PROSITE-ProRule" id="PRU10144"/>
    </source>
</evidence>
<keyword evidence="9 17" id="KW-0675">Receptor</keyword>
<evidence type="ECO:0000256" key="3">
    <source>
        <dbReference type="ARBA" id="ARBA00022448"/>
    </source>
</evidence>
<keyword evidence="5 11" id="KW-0812">Transmembrane</keyword>
<evidence type="ECO:0000259" key="16">
    <source>
        <dbReference type="Pfam" id="PF07715"/>
    </source>
</evidence>
<dbReference type="Proteomes" id="UP000718593">
    <property type="component" value="Unassembled WGS sequence"/>
</dbReference>
<dbReference type="PROSITE" id="PS52016">
    <property type="entry name" value="TONB_DEPENDENT_REC_3"/>
    <property type="match status" value="1"/>
</dbReference>
<keyword evidence="8 11" id="KW-0472">Membrane</keyword>
<accession>A0A930G1N0</accession>
<evidence type="ECO:0000256" key="11">
    <source>
        <dbReference type="PROSITE-ProRule" id="PRU01360"/>
    </source>
</evidence>
<dbReference type="Gene3D" id="2.170.130.10">
    <property type="entry name" value="TonB-dependent receptor, plug domain"/>
    <property type="match status" value="1"/>
</dbReference>
<feature type="domain" description="TonB-dependent receptor plug" evidence="16">
    <location>
        <begin position="47"/>
        <end position="146"/>
    </location>
</feature>
<dbReference type="GO" id="GO:0009279">
    <property type="term" value="C:cell outer membrane"/>
    <property type="evidence" value="ECO:0007669"/>
    <property type="project" value="UniProtKB-SubCell"/>
</dbReference>
<dbReference type="InterPro" id="IPR036942">
    <property type="entry name" value="Beta-barrel_TonB_sf"/>
</dbReference>
<comment type="subcellular location">
    <subcellularLocation>
        <location evidence="1 11">Cell outer membrane</location>
        <topology evidence="1 11">Multi-pass membrane protein</topology>
    </subcellularLocation>
</comment>
<evidence type="ECO:0000259" key="15">
    <source>
        <dbReference type="Pfam" id="PF00593"/>
    </source>
</evidence>
<evidence type="ECO:0000256" key="13">
    <source>
        <dbReference type="RuleBase" id="RU003357"/>
    </source>
</evidence>
<dbReference type="InterPro" id="IPR000531">
    <property type="entry name" value="Beta-barrel_TonB"/>
</dbReference>
<keyword evidence="3 11" id="KW-0813">Transport</keyword>
<dbReference type="InterPro" id="IPR039426">
    <property type="entry name" value="TonB-dep_rcpt-like"/>
</dbReference>
<evidence type="ECO:0000256" key="9">
    <source>
        <dbReference type="ARBA" id="ARBA00023170"/>
    </source>
</evidence>
<dbReference type="PANTHER" id="PTHR30069:SF29">
    <property type="entry name" value="HEMOGLOBIN AND HEMOGLOBIN-HAPTOGLOBIN-BINDING PROTEIN 1-RELATED"/>
    <property type="match status" value="1"/>
</dbReference>
<dbReference type="GO" id="GO:0015344">
    <property type="term" value="F:siderophore uptake transmembrane transporter activity"/>
    <property type="evidence" value="ECO:0007669"/>
    <property type="project" value="TreeGrafter"/>
</dbReference>
<feature type="short sequence motif" description="TonB C-terminal box" evidence="12">
    <location>
        <begin position="648"/>
        <end position="665"/>
    </location>
</feature>
<evidence type="ECO:0000256" key="7">
    <source>
        <dbReference type="ARBA" id="ARBA00023077"/>
    </source>
</evidence>
<dbReference type="InterPro" id="IPR012910">
    <property type="entry name" value="Plug_dom"/>
</dbReference>
<dbReference type="Pfam" id="PF00593">
    <property type="entry name" value="TonB_dep_Rec_b-barrel"/>
    <property type="match status" value="1"/>
</dbReference>
<evidence type="ECO:0000256" key="5">
    <source>
        <dbReference type="ARBA" id="ARBA00022692"/>
    </source>
</evidence>
<evidence type="ECO:0000256" key="8">
    <source>
        <dbReference type="ARBA" id="ARBA00023136"/>
    </source>
</evidence>
<dbReference type="Pfam" id="PF07715">
    <property type="entry name" value="Plug"/>
    <property type="match status" value="1"/>
</dbReference>
<feature type="chain" id="PRO_5036702533" evidence="14">
    <location>
        <begin position="22"/>
        <end position="665"/>
    </location>
</feature>
<feature type="domain" description="TonB-dependent receptor-like beta-barrel" evidence="15">
    <location>
        <begin position="224"/>
        <end position="639"/>
    </location>
</feature>
<dbReference type="Gene3D" id="2.40.170.20">
    <property type="entry name" value="TonB-dependent receptor, beta-barrel domain"/>
    <property type="match status" value="1"/>
</dbReference>
<keyword evidence="4 11" id="KW-1134">Transmembrane beta strand</keyword>
<keyword evidence="7 13" id="KW-0798">TonB box</keyword>
<evidence type="ECO:0000256" key="1">
    <source>
        <dbReference type="ARBA" id="ARBA00004571"/>
    </source>
</evidence>
<dbReference type="InterPro" id="IPR037066">
    <property type="entry name" value="Plug_dom_sf"/>
</dbReference>
<comment type="caution">
    <text evidence="17">The sequence shown here is derived from an EMBL/GenBank/DDBJ whole genome shotgun (WGS) entry which is preliminary data.</text>
</comment>
<protein>
    <submittedName>
        <fullName evidence="17">TonB-dependent receptor</fullName>
    </submittedName>
</protein>
<dbReference type="PROSITE" id="PS01156">
    <property type="entry name" value="TONB_DEPENDENT_REC_2"/>
    <property type="match status" value="1"/>
</dbReference>
<dbReference type="EMBL" id="JABZMI010000131">
    <property type="protein sequence ID" value="MBF1164958.1"/>
    <property type="molecule type" value="Genomic_DNA"/>
</dbReference>
<gene>
    <name evidence="17" type="ORF">HXL68_07945</name>
</gene>